<reference evidence="1" key="1">
    <citation type="submission" date="2021-02" db="EMBL/GenBank/DDBJ databases">
        <title>Abyssanaerobacter marinus gen.nov., sp., nov, anaerobic bacterium isolated from the Onnuri vent field of Indian Ocean and suggestion of Mogibacteriaceae fam. nov., and proposal of reclassification of ambiguous this family's genus member.</title>
        <authorList>
            <person name="Kim Y.J."/>
            <person name="Yang J.-A."/>
        </authorList>
    </citation>
    <scope>NUCLEOTIDE SEQUENCE</scope>
    <source>
        <strain evidence="1">DSM 2634</strain>
    </source>
</reference>
<dbReference type="EMBL" id="JAFJZZ010000004">
    <property type="protein sequence ID" value="MBN7773728.1"/>
    <property type="molecule type" value="Genomic_DNA"/>
</dbReference>
<dbReference type="Gene3D" id="1.25.40.70">
    <property type="entry name" value="Phosphatidylinositol 3-kinase, accessory domain (PIK)"/>
    <property type="match status" value="1"/>
</dbReference>
<gene>
    <name evidence="1" type="ORF">JYB65_10175</name>
</gene>
<dbReference type="Proteomes" id="UP000664545">
    <property type="component" value="Unassembled WGS sequence"/>
</dbReference>
<comment type="caution">
    <text evidence="1">The sequence shown here is derived from an EMBL/GenBank/DDBJ whole genome shotgun (WGS) entry which is preliminary data.</text>
</comment>
<protein>
    <submittedName>
        <fullName evidence="1">DUF2019 domain-containing protein</fullName>
    </submittedName>
</protein>
<sequence length="118" mass="13412">MKTYDTNKLINDFIENAIIQGEATYTGEYKKGNKASAKRFKIYKVMDNEIEIAKQMLDILLEHENINVQIWAAEKALDLNYKEHQAEERLLAISKMPGAGILGLNAELSLKARKISID</sequence>
<organism evidence="1 2">
    <name type="scientific">Clostridium aminobutyricum</name>
    <dbReference type="NCBI Taxonomy" id="33953"/>
    <lineage>
        <taxon>Bacteria</taxon>
        <taxon>Bacillati</taxon>
        <taxon>Bacillota</taxon>
        <taxon>Clostridia</taxon>
        <taxon>Eubacteriales</taxon>
        <taxon>Clostridiaceae</taxon>
        <taxon>Clostridium</taxon>
    </lineage>
</organism>
<proteinExistence type="predicted"/>
<dbReference type="SUPFAM" id="SSF48371">
    <property type="entry name" value="ARM repeat"/>
    <property type="match status" value="1"/>
</dbReference>
<dbReference type="InterPro" id="IPR042236">
    <property type="entry name" value="PI3K_accessory_sf"/>
</dbReference>
<keyword evidence="2" id="KW-1185">Reference proteome</keyword>
<evidence type="ECO:0000313" key="1">
    <source>
        <dbReference type="EMBL" id="MBN7773728.1"/>
    </source>
</evidence>
<accession>A0A939IJL6</accession>
<dbReference type="AlphaFoldDB" id="A0A939IJL6"/>
<name>A0A939IJL6_CLOAM</name>
<dbReference type="RefSeq" id="WP_206582565.1">
    <property type="nucleotide sequence ID" value="NZ_JAFJZZ010000004.1"/>
</dbReference>
<evidence type="ECO:0000313" key="2">
    <source>
        <dbReference type="Proteomes" id="UP000664545"/>
    </source>
</evidence>
<dbReference type="InterPro" id="IPR016024">
    <property type="entry name" value="ARM-type_fold"/>
</dbReference>